<reference evidence="2" key="1">
    <citation type="submission" date="2016-03" db="EMBL/GenBank/DDBJ databases">
        <authorList>
            <person name="Guldener U."/>
        </authorList>
    </citation>
    <scope>NUCLEOTIDE SEQUENCE [LARGE SCALE GENOMIC DNA]</scope>
</reference>
<name>A0A1E1LX97_RHYSE</name>
<sequence>MFDGIHHRFKTSKGTGADLNAYLFAALQTAVYACSAKGNTTPEIAIILKEDIYPPQPSIILPPQLDHDLSKLVKLIDLGLSIGASSFPAQAGVEIWLGLNKYPVRIISEKGDAWEIIGPFIRSARWT</sequence>
<keyword evidence="2" id="KW-1185">Reference proteome</keyword>
<dbReference type="EMBL" id="FJVC01000008">
    <property type="protein sequence ID" value="CZT40885.1"/>
    <property type="molecule type" value="Genomic_DNA"/>
</dbReference>
<accession>A0A1E1LX97</accession>
<evidence type="ECO:0000313" key="1">
    <source>
        <dbReference type="EMBL" id="CZT40885.1"/>
    </source>
</evidence>
<organism evidence="1 2">
    <name type="scientific">Rhynchosporium secalis</name>
    <name type="common">Barley scald fungus</name>
    <dbReference type="NCBI Taxonomy" id="38038"/>
    <lineage>
        <taxon>Eukaryota</taxon>
        <taxon>Fungi</taxon>
        <taxon>Dikarya</taxon>
        <taxon>Ascomycota</taxon>
        <taxon>Pezizomycotina</taxon>
        <taxon>Leotiomycetes</taxon>
        <taxon>Helotiales</taxon>
        <taxon>Ploettnerulaceae</taxon>
        <taxon>Rhynchosporium</taxon>
    </lineage>
</organism>
<dbReference type="Proteomes" id="UP000177625">
    <property type="component" value="Unassembled WGS sequence"/>
</dbReference>
<evidence type="ECO:0000313" key="2">
    <source>
        <dbReference type="Proteomes" id="UP000177625"/>
    </source>
</evidence>
<protein>
    <submittedName>
        <fullName evidence="1">Uncharacterized protein</fullName>
    </submittedName>
</protein>
<proteinExistence type="predicted"/>
<dbReference type="AlphaFoldDB" id="A0A1E1LX97"/>
<gene>
    <name evidence="1" type="ORF">RSE6_00556</name>
</gene>